<accession>A0ABU3DDA8</accession>
<proteinExistence type="predicted"/>
<feature type="region of interest" description="Disordered" evidence="1">
    <location>
        <begin position="201"/>
        <end position="267"/>
    </location>
</feature>
<comment type="caution">
    <text evidence="3">The sequence shown here is derived from an EMBL/GenBank/DDBJ whole genome shotgun (WGS) entry which is preliminary data.</text>
</comment>
<sequence length="457" mass="47098">MFLALPQTVPSVAPEPSKTPALGATKGDSGVSFLFHMMPEVGVPDGEQGAGSPDGETLGAGNAPVNAPDADPDAQAANSSEIVDVAGETIAPVDVPSHRGEPEGDEAVDPANLRPAEDRTRDLRTDAARAELAAPPRIEATGETPIRRGTSEAADVPRQPELRPVTSNTPVPGQPVDMRSVDMRAVDVRSVDMRAVDMRAAEGPPAVTGRVAGGQNPVDGPAATEERQVQVRVLADGKTEGRALPERAPPEEVEDKPLPRAAAPDRVTPQVKVLPQQVFLQLATVDPVIGAGQAETVVMPQGGGDAGTLQSASSAGPASAPQSSPAQAQTQAAAITQQIADAARRQPDGRVEIRLDPEELGRVSLTLSRGENGMSVSVVADRQETLDLIRRHSELLARDLAGLGYGSASFDFSGGSTRQGKDDDAPFQAGGVLSDVAGAEPVASIAMAPGTGLDLRL</sequence>
<organism evidence="3 4">
    <name type="scientific">Tropicimonas omnivorans</name>
    <dbReference type="NCBI Taxonomy" id="3075590"/>
    <lineage>
        <taxon>Bacteria</taxon>
        <taxon>Pseudomonadati</taxon>
        <taxon>Pseudomonadota</taxon>
        <taxon>Alphaproteobacteria</taxon>
        <taxon>Rhodobacterales</taxon>
        <taxon>Roseobacteraceae</taxon>
        <taxon>Tropicimonas</taxon>
    </lineage>
</organism>
<dbReference type="CDD" id="cd17470">
    <property type="entry name" value="T3SS_Flik_C"/>
    <property type="match status" value="1"/>
</dbReference>
<evidence type="ECO:0000256" key="1">
    <source>
        <dbReference type="SAM" id="MobiDB-lite"/>
    </source>
</evidence>
<feature type="compositionally biased region" description="Low complexity" evidence="1">
    <location>
        <begin position="60"/>
        <end position="78"/>
    </location>
</feature>
<evidence type="ECO:0000259" key="2">
    <source>
        <dbReference type="Pfam" id="PF02120"/>
    </source>
</evidence>
<feature type="compositionally biased region" description="Low complexity" evidence="1">
    <location>
        <begin position="310"/>
        <end position="332"/>
    </location>
</feature>
<dbReference type="EMBL" id="JAVRHL010000001">
    <property type="protein sequence ID" value="MDT0681701.1"/>
    <property type="molecule type" value="Genomic_DNA"/>
</dbReference>
<gene>
    <name evidence="3" type="ORF">RM543_03310</name>
</gene>
<keyword evidence="3" id="KW-0282">Flagellum</keyword>
<feature type="domain" description="Flagellar hook-length control protein-like C-terminal" evidence="2">
    <location>
        <begin position="343"/>
        <end position="419"/>
    </location>
</feature>
<feature type="region of interest" description="Disordered" evidence="1">
    <location>
        <begin position="1"/>
        <end position="25"/>
    </location>
</feature>
<keyword evidence="4" id="KW-1185">Reference proteome</keyword>
<dbReference type="Gene3D" id="3.30.750.140">
    <property type="match status" value="1"/>
</dbReference>
<dbReference type="Proteomes" id="UP001265259">
    <property type="component" value="Unassembled WGS sequence"/>
</dbReference>
<evidence type="ECO:0000313" key="4">
    <source>
        <dbReference type="Proteomes" id="UP001265259"/>
    </source>
</evidence>
<name>A0ABU3DDA8_9RHOB</name>
<dbReference type="InterPro" id="IPR021136">
    <property type="entry name" value="Flagellar_hook_control-like_C"/>
</dbReference>
<feature type="compositionally biased region" description="Basic and acidic residues" evidence="1">
    <location>
        <begin position="115"/>
        <end position="129"/>
    </location>
</feature>
<keyword evidence="3" id="KW-0966">Cell projection</keyword>
<reference evidence="3 4" key="1">
    <citation type="submission" date="2023-09" db="EMBL/GenBank/DDBJ databases">
        <authorList>
            <person name="Rey-Velasco X."/>
        </authorList>
    </citation>
    <scope>NUCLEOTIDE SEQUENCE [LARGE SCALE GENOMIC DNA]</scope>
    <source>
        <strain evidence="3 4">F158</strain>
    </source>
</reference>
<feature type="compositionally biased region" description="Basic and acidic residues" evidence="1">
    <location>
        <begin position="224"/>
        <end position="258"/>
    </location>
</feature>
<dbReference type="InterPro" id="IPR038610">
    <property type="entry name" value="FliK-like_C_sf"/>
</dbReference>
<evidence type="ECO:0000313" key="3">
    <source>
        <dbReference type="EMBL" id="MDT0681701.1"/>
    </source>
</evidence>
<feature type="region of interest" description="Disordered" evidence="1">
    <location>
        <begin position="41"/>
        <end position="78"/>
    </location>
</feature>
<feature type="region of interest" description="Disordered" evidence="1">
    <location>
        <begin position="93"/>
        <end position="183"/>
    </location>
</feature>
<dbReference type="Pfam" id="PF02120">
    <property type="entry name" value="Flg_hook"/>
    <property type="match status" value="1"/>
</dbReference>
<keyword evidence="3" id="KW-0969">Cilium</keyword>
<feature type="region of interest" description="Disordered" evidence="1">
    <location>
        <begin position="300"/>
        <end position="332"/>
    </location>
</feature>
<dbReference type="RefSeq" id="WP_311689472.1">
    <property type="nucleotide sequence ID" value="NZ_JAVRHL010000001.1"/>
</dbReference>
<protein>
    <submittedName>
        <fullName evidence="3">Flagellar hook-length control protein FliK</fullName>
    </submittedName>
</protein>